<evidence type="ECO:0000313" key="6">
    <source>
        <dbReference type="Proteomes" id="UP000236161"/>
    </source>
</evidence>
<accession>A0A2I0AFG9</accession>
<dbReference type="AlphaFoldDB" id="A0A2I0AFG9"/>
<gene>
    <name evidence="5" type="ORF">AXF42_Ash000098</name>
</gene>
<evidence type="ECO:0000313" key="5">
    <source>
        <dbReference type="EMBL" id="PKA54265.1"/>
    </source>
</evidence>
<proteinExistence type="inferred from homology"/>
<dbReference type="PANTHER" id="PTHR16263:SF4">
    <property type="entry name" value="TETRATRICOPEPTIDE REPEAT PROTEIN 38"/>
    <property type="match status" value="1"/>
</dbReference>
<protein>
    <recommendedName>
        <fullName evidence="2">Tetratricopeptide repeat protein 38</fullName>
    </recommendedName>
</protein>
<organism evidence="5 6">
    <name type="scientific">Apostasia shenzhenica</name>
    <dbReference type="NCBI Taxonomy" id="1088818"/>
    <lineage>
        <taxon>Eukaryota</taxon>
        <taxon>Viridiplantae</taxon>
        <taxon>Streptophyta</taxon>
        <taxon>Embryophyta</taxon>
        <taxon>Tracheophyta</taxon>
        <taxon>Spermatophyta</taxon>
        <taxon>Magnoliopsida</taxon>
        <taxon>Liliopsida</taxon>
        <taxon>Asparagales</taxon>
        <taxon>Orchidaceae</taxon>
        <taxon>Apostasioideae</taxon>
        <taxon>Apostasia</taxon>
    </lineage>
</organism>
<evidence type="ECO:0000256" key="1">
    <source>
        <dbReference type="ARBA" id="ARBA00005857"/>
    </source>
</evidence>
<dbReference type="SUPFAM" id="SSF48452">
    <property type="entry name" value="TPR-like"/>
    <property type="match status" value="1"/>
</dbReference>
<keyword evidence="3" id="KW-0677">Repeat</keyword>
<dbReference type="OrthoDB" id="1427555at2759"/>
<dbReference type="InterPro" id="IPR011990">
    <property type="entry name" value="TPR-like_helical_dom_sf"/>
</dbReference>
<dbReference type="Gene3D" id="1.25.40.10">
    <property type="entry name" value="Tetratricopeptide repeat domain"/>
    <property type="match status" value="1"/>
</dbReference>
<reference evidence="5 6" key="1">
    <citation type="journal article" date="2017" name="Nature">
        <title>The Apostasia genome and the evolution of orchids.</title>
        <authorList>
            <person name="Zhang G.Q."/>
            <person name="Liu K.W."/>
            <person name="Li Z."/>
            <person name="Lohaus R."/>
            <person name="Hsiao Y.Y."/>
            <person name="Niu S.C."/>
            <person name="Wang J.Y."/>
            <person name="Lin Y.C."/>
            <person name="Xu Q."/>
            <person name="Chen L.J."/>
            <person name="Yoshida K."/>
            <person name="Fujiwara S."/>
            <person name="Wang Z.W."/>
            <person name="Zhang Y.Q."/>
            <person name="Mitsuda N."/>
            <person name="Wang M."/>
            <person name="Liu G.H."/>
            <person name="Pecoraro L."/>
            <person name="Huang H.X."/>
            <person name="Xiao X.J."/>
            <person name="Lin M."/>
            <person name="Wu X.Y."/>
            <person name="Wu W.L."/>
            <person name="Chen Y.Y."/>
            <person name="Chang S.B."/>
            <person name="Sakamoto S."/>
            <person name="Ohme-Takagi M."/>
            <person name="Yagi M."/>
            <person name="Zeng S.J."/>
            <person name="Shen C.Y."/>
            <person name="Yeh C.M."/>
            <person name="Luo Y.B."/>
            <person name="Tsai W.C."/>
            <person name="Van de Peer Y."/>
            <person name="Liu Z.J."/>
        </authorList>
    </citation>
    <scope>NUCLEOTIDE SEQUENCE [LARGE SCALE GENOMIC DNA]</scope>
    <source>
        <strain evidence="6">cv. Shenzhen</strain>
        <tissue evidence="5">Stem</tissue>
    </source>
</reference>
<keyword evidence="6" id="KW-1185">Reference proteome</keyword>
<dbReference type="Proteomes" id="UP000236161">
    <property type="component" value="Unassembled WGS sequence"/>
</dbReference>
<dbReference type="InterPro" id="IPR033891">
    <property type="entry name" value="TTC38"/>
</dbReference>
<evidence type="ECO:0000256" key="4">
    <source>
        <dbReference type="ARBA" id="ARBA00022803"/>
    </source>
</evidence>
<evidence type="ECO:0000256" key="2">
    <source>
        <dbReference type="ARBA" id="ARBA00019992"/>
    </source>
</evidence>
<name>A0A2I0AFG9_9ASPA</name>
<dbReference type="EMBL" id="KZ451982">
    <property type="protein sequence ID" value="PKA54265.1"/>
    <property type="molecule type" value="Genomic_DNA"/>
</dbReference>
<keyword evidence="4" id="KW-0802">TPR repeat</keyword>
<comment type="similarity">
    <text evidence="1">Belongs to the TTC38 family.</text>
</comment>
<sequence length="414" mass="46298">MAGKKAAAATREDRWGYPLRTSSDACVCAIESFYDQVLSYGRSRAIILEAPRHDPTCILGNVLAAHFLASADPPRASSLLSAAAAALESGTSYEKAVYEAVVPLVGDCRDEEMALSRHLELLKEYPKDLVSLKRAQVICFYMGLPHLSLRIVEQALPANQGCSYVYGMLAFPLLELGRMVEAERAARRGLEVNGSDIWSQHCYNCHFKEAVEFMEACSSTWNSCSSFMYTHNWWHVAVCYLEGNAPVDKALEIYDKKIWGELQRSDSDQAEVYLNALGLLLRLDARGKIGDHKHRVLSAAEKLKDKLAEATYEYGKGNYQKVMEILGLEFDAIDFKMIGASDEQLDVFNEIFFRVLLNTGNASKAIDHIQRHIKKREGSPHLWRLLEEAYEMDGKGDAGAAAEKAKALEMTYFN</sequence>
<evidence type="ECO:0000256" key="3">
    <source>
        <dbReference type="ARBA" id="ARBA00022737"/>
    </source>
</evidence>
<dbReference type="PANTHER" id="PTHR16263">
    <property type="entry name" value="TETRATRICOPEPTIDE REPEAT PROTEIN 38"/>
    <property type="match status" value="1"/>
</dbReference>